<accession>A0A327QK44</accession>
<protein>
    <submittedName>
        <fullName evidence="1">Uncharacterized protein</fullName>
    </submittedName>
</protein>
<name>A0A327QK44_9BACT</name>
<dbReference type="Proteomes" id="UP000249547">
    <property type="component" value="Unassembled WGS sequence"/>
</dbReference>
<proteinExistence type="predicted"/>
<evidence type="ECO:0000313" key="1">
    <source>
        <dbReference type="EMBL" id="RAJ04064.1"/>
    </source>
</evidence>
<dbReference type="RefSeq" id="WP_111598380.1">
    <property type="nucleotide sequence ID" value="NZ_QLLL01000005.1"/>
</dbReference>
<dbReference type="AlphaFoldDB" id="A0A327QK44"/>
<dbReference type="EMBL" id="QLLL01000005">
    <property type="protein sequence ID" value="RAJ04064.1"/>
    <property type="molecule type" value="Genomic_DNA"/>
</dbReference>
<gene>
    <name evidence="1" type="ORF">LX64_02941</name>
</gene>
<evidence type="ECO:0000313" key="2">
    <source>
        <dbReference type="Proteomes" id="UP000249547"/>
    </source>
</evidence>
<sequence>MKHKYYVNDNTQKNGDHEVHVNGCYFLKVITNKSYLGEFDTCQEAVRVAKKLYVQSNGCAYCSEACHTT</sequence>
<dbReference type="OrthoDB" id="47198at2"/>
<comment type="caution">
    <text evidence="1">The sequence shown here is derived from an EMBL/GenBank/DDBJ whole genome shotgun (WGS) entry which is preliminary data.</text>
</comment>
<keyword evidence="2" id="KW-1185">Reference proteome</keyword>
<organism evidence="1 2">
    <name type="scientific">Chitinophaga skermanii</name>
    <dbReference type="NCBI Taxonomy" id="331697"/>
    <lineage>
        <taxon>Bacteria</taxon>
        <taxon>Pseudomonadati</taxon>
        <taxon>Bacteroidota</taxon>
        <taxon>Chitinophagia</taxon>
        <taxon>Chitinophagales</taxon>
        <taxon>Chitinophagaceae</taxon>
        <taxon>Chitinophaga</taxon>
    </lineage>
</organism>
<reference evidence="1 2" key="1">
    <citation type="submission" date="2018-06" db="EMBL/GenBank/DDBJ databases">
        <title>Genomic Encyclopedia of Archaeal and Bacterial Type Strains, Phase II (KMG-II): from individual species to whole genera.</title>
        <authorList>
            <person name="Goeker M."/>
        </authorList>
    </citation>
    <scope>NUCLEOTIDE SEQUENCE [LARGE SCALE GENOMIC DNA]</scope>
    <source>
        <strain evidence="1 2">DSM 23857</strain>
    </source>
</reference>